<dbReference type="RefSeq" id="WP_021472962.1">
    <property type="nucleotide sequence ID" value="NZ_BDMH01000014.1"/>
</dbReference>
<dbReference type="AlphaFoldDB" id="A0AAX3EIH3"/>
<feature type="region of interest" description="Disordered" evidence="1">
    <location>
        <begin position="1"/>
        <end position="44"/>
    </location>
</feature>
<accession>A0AAX3EIH3</accession>
<sequence length="75" mass="7859">MVEVSAEELAEPAGRTAEMPDQITVTSSSTDAAQLAGGTHAPVDGQDRAVTSIREQFNPLGVGLRSIWPQSVCGY</sequence>
<dbReference type="Proteomes" id="UP001163293">
    <property type="component" value="Chromosome"/>
</dbReference>
<reference evidence="2" key="1">
    <citation type="submission" date="2022-07" db="EMBL/GenBank/DDBJ databases">
        <authorList>
            <person name="Wu T."/>
        </authorList>
    </citation>
    <scope>NUCLEOTIDE SEQUENCE</scope>
    <source>
        <strain evidence="2">SD-1</strain>
    </source>
</reference>
<keyword evidence="3" id="KW-1185">Reference proteome</keyword>
<dbReference type="GeneID" id="79883157"/>
<feature type="compositionally biased region" description="Polar residues" evidence="1">
    <location>
        <begin position="23"/>
        <end position="32"/>
    </location>
</feature>
<dbReference type="EMBL" id="CP101185">
    <property type="protein sequence ID" value="UYV97397.1"/>
    <property type="molecule type" value="Genomic_DNA"/>
</dbReference>
<name>A0AAX3EIH3_PAEUR</name>
<proteinExistence type="predicted"/>
<feature type="compositionally biased region" description="Acidic residues" evidence="1">
    <location>
        <begin position="1"/>
        <end position="10"/>
    </location>
</feature>
<organism evidence="2 3">
    <name type="scientific">Paenarthrobacter ureafaciens</name>
    <dbReference type="NCBI Taxonomy" id="37931"/>
    <lineage>
        <taxon>Bacteria</taxon>
        <taxon>Bacillati</taxon>
        <taxon>Actinomycetota</taxon>
        <taxon>Actinomycetes</taxon>
        <taxon>Micrococcales</taxon>
        <taxon>Micrococcaceae</taxon>
        <taxon>Paenarthrobacter</taxon>
    </lineage>
</organism>
<gene>
    <name evidence="2" type="ORF">NL394_20575</name>
</gene>
<evidence type="ECO:0000313" key="2">
    <source>
        <dbReference type="EMBL" id="UYV97397.1"/>
    </source>
</evidence>
<evidence type="ECO:0000313" key="3">
    <source>
        <dbReference type="Proteomes" id="UP001163293"/>
    </source>
</evidence>
<evidence type="ECO:0000256" key="1">
    <source>
        <dbReference type="SAM" id="MobiDB-lite"/>
    </source>
</evidence>
<protein>
    <submittedName>
        <fullName evidence="2">Uncharacterized protein</fullName>
    </submittedName>
</protein>